<dbReference type="AlphaFoldDB" id="A0A4U0Q1G9"/>
<feature type="region of interest" description="Disordered" evidence="1">
    <location>
        <begin position="67"/>
        <end position="86"/>
    </location>
</feature>
<sequence>MKANPDEDRQFVKQAANSCLTTVRMTELSQVMFCADQNTNQHLFTILFPPQTALYCIPTHGSLQRKSAASTSCPGMPAPQQQKRGESMSHSWMRWIRIGAVGLGMVLAACGGGGGGDENSGSGGPITIPDEEATPTPPPVVTPGAALSVDCSGEHCGAEAPDRYAGKGVGLWRYDNVGMTTINVPVSISGLAGKSVTLLYSNQTASPVLLPNLPLLAQRHATAPIGSGLSDAMADAGRQTVPPRLREFDPARYLGQPSRAMPMASQQAGPVRGSSVGNSRAWYVLNANDELVSRTATLQRQLTAPDGRIINFWVQQGELAHDRLSSAMLDRFARQFADGSQSIYARVTGLIGQPWGVHAYPSLLSPDQELDIVLANFTPDRNPHIGWVGYFWALNNFRQQSGDPLLRYSNQSLSFYIDTEAIYLMPENGVEFQLSTLAHELTHMINHYQRGIVLSSDMDHSFDTFLEETTAMMTEDIVGTTIDPEFHSIRDLRFRNWLRNGDFNCSYPVWKDGSSPSCFSYNIAGSFGAYLLRQHGIDFYRSLLRDTTYANSIALLDHAIRQAGGPGYVEALRRWGVSGIGLLPSAASPTGFGLPARSEGGFTLPALDGADYASIIQWPTYPANLTGYGHFPMRRLPTGDGMYQEILPVPNHTSLTVIVH</sequence>
<reference evidence="2 3" key="1">
    <citation type="submission" date="2019-04" db="EMBL/GenBank/DDBJ databases">
        <title>Chitiniphilus eburnea sp. nov., a novel chitinolytic bacterium isolated from aquaculture sludge.</title>
        <authorList>
            <person name="Sheng M."/>
        </authorList>
    </citation>
    <scope>NUCLEOTIDE SEQUENCE [LARGE SCALE GENOMIC DNA]</scope>
    <source>
        <strain evidence="2 3">HX-2-15</strain>
    </source>
</reference>
<comment type="caution">
    <text evidence="2">The sequence shown here is derived from an EMBL/GenBank/DDBJ whole genome shotgun (WGS) entry which is preliminary data.</text>
</comment>
<protein>
    <submittedName>
        <fullName evidence="2">Hemagglutinin</fullName>
    </submittedName>
</protein>
<keyword evidence="3" id="KW-1185">Reference proteome</keyword>
<dbReference type="InterPro" id="IPR019501">
    <property type="entry name" value="Peptidase_M30_hyicolysin"/>
</dbReference>
<feature type="region of interest" description="Disordered" evidence="1">
    <location>
        <begin position="114"/>
        <end position="137"/>
    </location>
</feature>
<proteinExistence type="predicted"/>
<name>A0A4U0Q1G9_9NEIS</name>
<dbReference type="Proteomes" id="UP000310016">
    <property type="component" value="Unassembled WGS sequence"/>
</dbReference>
<dbReference type="OrthoDB" id="8949730at2"/>
<gene>
    <name evidence="2" type="ORF">FAZ21_09490</name>
</gene>
<evidence type="ECO:0000313" key="2">
    <source>
        <dbReference type="EMBL" id="TJZ73842.1"/>
    </source>
</evidence>
<feature type="compositionally biased region" description="Gly residues" evidence="1">
    <location>
        <begin position="114"/>
        <end position="124"/>
    </location>
</feature>
<accession>A0A4U0Q1G9</accession>
<organism evidence="2 3">
    <name type="scientific">Chitiniphilus eburneus</name>
    <dbReference type="NCBI Taxonomy" id="2571148"/>
    <lineage>
        <taxon>Bacteria</taxon>
        <taxon>Pseudomonadati</taxon>
        <taxon>Pseudomonadota</taxon>
        <taxon>Betaproteobacteria</taxon>
        <taxon>Neisseriales</taxon>
        <taxon>Chitinibacteraceae</taxon>
        <taxon>Chitiniphilus</taxon>
    </lineage>
</organism>
<evidence type="ECO:0000256" key="1">
    <source>
        <dbReference type="SAM" id="MobiDB-lite"/>
    </source>
</evidence>
<evidence type="ECO:0000313" key="3">
    <source>
        <dbReference type="Proteomes" id="UP000310016"/>
    </source>
</evidence>
<dbReference type="EMBL" id="SUMF01000008">
    <property type="protein sequence ID" value="TJZ73842.1"/>
    <property type="molecule type" value="Genomic_DNA"/>
</dbReference>
<dbReference type="Pfam" id="PF10460">
    <property type="entry name" value="Peptidase_M30"/>
    <property type="match status" value="1"/>
</dbReference>